<proteinExistence type="predicted"/>
<dbReference type="PROSITE" id="PS51257">
    <property type="entry name" value="PROKAR_LIPOPROTEIN"/>
    <property type="match status" value="1"/>
</dbReference>
<sequence length="440" mass="51347">MMSQRFRTGILSMMCILILIGCGSLSQPQEKEEDQGELQRIKEFDEFSTVSGFDIQEGKFYFTGFREQEWGLYSLDLNTVQIRKEYEGIAAYDLFIPIEDHEMIYIDVEGRLFHQIDEVAYQIDEEIRGIQRPNLLMAPNEEALLYTKGGRDEAKLFSYSLVDRESILIKEGISEEAFQTFGFTTHWSHEKNDFIFDNEEIYELKGNQYARIKATTAKWAPDDHAIAFIEKPQELEGNQIRIGDWNTYIGEKFVLFYVNEKMEKVIYRRGEGLIDAIDSIQWSQDGSKVGISIGEIIKEESGELRTVEYSGVFVYDLDEDKNYIVEEIPYNFYEILFNRYIYTSPLGRREKLIIAEIEGDQRKIYDNPVLVNSMDMFIIVDKEVGYLVDGQSIIKIRDNGKDEEVFKLPWELYEMYLDPSTQTLIIFDGEMRGYLLDVGN</sequence>
<keyword evidence="2" id="KW-1185">Reference proteome</keyword>
<gene>
    <name evidence="1" type="ordered locus">Amet_4637</name>
</gene>
<dbReference type="SUPFAM" id="SSF82171">
    <property type="entry name" value="DPP6 N-terminal domain-like"/>
    <property type="match status" value="1"/>
</dbReference>
<dbReference type="STRING" id="293826.Amet_4637"/>
<dbReference type="OrthoDB" id="1957121at2"/>
<protein>
    <recommendedName>
        <fullName evidence="3">Lipoprotein</fullName>
    </recommendedName>
</protein>
<dbReference type="KEGG" id="amt:Amet_4637"/>
<evidence type="ECO:0008006" key="3">
    <source>
        <dbReference type="Google" id="ProtNLM"/>
    </source>
</evidence>
<name>A6TWZ0_ALKMQ</name>
<dbReference type="Proteomes" id="UP000001572">
    <property type="component" value="Chromosome"/>
</dbReference>
<dbReference type="EMBL" id="CP000724">
    <property type="protein sequence ID" value="ABR50708.1"/>
    <property type="molecule type" value="Genomic_DNA"/>
</dbReference>
<evidence type="ECO:0000313" key="2">
    <source>
        <dbReference type="Proteomes" id="UP000001572"/>
    </source>
</evidence>
<organism evidence="1 2">
    <name type="scientific">Alkaliphilus metalliredigens (strain QYMF)</name>
    <dbReference type="NCBI Taxonomy" id="293826"/>
    <lineage>
        <taxon>Bacteria</taxon>
        <taxon>Bacillati</taxon>
        <taxon>Bacillota</taxon>
        <taxon>Clostridia</taxon>
        <taxon>Peptostreptococcales</taxon>
        <taxon>Natronincolaceae</taxon>
        <taxon>Alkaliphilus</taxon>
    </lineage>
</organism>
<dbReference type="AlphaFoldDB" id="A6TWZ0"/>
<accession>A6TWZ0</accession>
<dbReference type="RefSeq" id="WP_012065596.1">
    <property type="nucleotide sequence ID" value="NC_009633.1"/>
</dbReference>
<dbReference type="HOGENOM" id="CLU_623539_0_0_9"/>
<evidence type="ECO:0000313" key="1">
    <source>
        <dbReference type="EMBL" id="ABR50708.1"/>
    </source>
</evidence>
<reference evidence="2" key="1">
    <citation type="journal article" date="2016" name="Genome Announc.">
        <title>Complete genome sequence of Alkaliphilus metalliredigens strain QYMF, an alkaliphilic and metal-reducing bacterium isolated from borax-contaminated leachate ponds.</title>
        <authorList>
            <person name="Hwang C."/>
            <person name="Copeland A."/>
            <person name="Lucas S."/>
            <person name="Lapidus A."/>
            <person name="Barry K."/>
            <person name="Detter J.C."/>
            <person name="Glavina Del Rio T."/>
            <person name="Hammon N."/>
            <person name="Israni S."/>
            <person name="Dalin E."/>
            <person name="Tice H."/>
            <person name="Pitluck S."/>
            <person name="Chertkov O."/>
            <person name="Brettin T."/>
            <person name="Bruce D."/>
            <person name="Han C."/>
            <person name="Schmutz J."/>
            <person name="Larimer F."/>
            <person name="Land M.L."/>
            <person name="Hauser L."/>
            <person name="Kyrpides N."/>
            <person name="Mikhailova N."/>
            <person name="Ye Q."/>
            <person name="Zhou J."/>
            <person name="Richardson P."/>
            <person name="Fields M.W."/>
        </authorList>
    </citation>
    <scope>NUCLEOTIDE SEQUENCE [LARGE SCALE GENOMIC DNA]</scope>
    <source>
        <strain evidence="2">QYMF</strain>
    </source>
</reference>